<evidence type="ECO:0000313" key="3">
    <source>
        <dbReference type="Proteomes" id="UP000518752"/>
    </source>
</evidence>
<keyword evidence="3" id="KW-1185">Reference proteome</keyword>
<dbReference type="AlphaFoldDB" id="A0A8H5MEI5"/>
<keyword evidence="1" id="KW-1133">Transmembrane helix</keyword>
<dbReference type="Proteomes" id="UP000518752">
    <property type="component" value="Unassembled WGS sequence"/>
</dbReference>
<keyword evidence="1" id="KW-0472">Membrane</keyword>
<comment type="caution">
    <text evidence="2">The sequence shown here is derived from an EMBL/GenBank/DDBJ whole genome shotgun (WGS) entry which is preliminary data.</text>
</comment>
<evidence type="ECO:0000313" key="2">
    <source>
        <dbReference type="EMBL" id="KAF5390771.1"/>
    </source>
</evidence>
<organism evidence="2 3">
    <name type="scientific">Collybiopsis confluens</name>
    <dbReference type="NCBI Taxonomy" id="2823264"/>
    <lineage>
        <taxon>Eukaryota</taxon>
        <taxon>Fungi</taxon>
        <taxon>Dikarya</taxon>
        <taxon>Basidiomycota</taxon>
        <taxon>Agaricomycotina</taxon>
        <taxon>Agaricomycetes</taxon>
        <taxon>Agaricomycetidae</taxon>
        <taxon>Agaricales</taxon>
        <taxon>Marasmiineae</taxon>
        <taxon>Omphalotaceae</taxon>
        <taxon>Collybiopsis</taxon>
    </lineage>
</organism>
<evidence type="ECO:0000256" key="1">
    <source>
        <dbReference type="SAM" id="Phobius"/>
    </source>
</evidence>
<accession>A0A8H5MEI5</accession>
<name>A0A8H5MEI5_9AGAR</name>
<gene>
    <name evidence="2" type="ORF">D9757_004549</name>
</gene>
<protein>
    <submittedName>
        <fullName evidence="2">Uncharacterized protein</fullName>
    </submittedName>
</protein>
<dbReference type="EMBL" id="JAACJN010000013">
    <property type="protein sequence ID" value="KAF5390771.1"/>
    <property type="molecule type" value="Genomic_DNA"/>
</dbReference>
<dbReference type="OrthoDB" id="3158487at2759"/>
<feature type="transmembrane region" description="Helical" evidence="1">
    <location>
        <begin position="114"/>
        <end position="135"/>
    </location>
</feature>
<sequence length="195" mass="20876">MASRSIVESFGKILQGDASSINNFGANTSNTQAVSTPLVSLTGVPNIQTGFEGSPYFHFSLSPALDGDLAAGLQSLLGNVTLAFVTEQAATTRTEVVVTPNNTQYHYVSWRLGLIYGIVFGFALVVIGHGLFCLWKNRTVAVFDLQNILEMTAGSTRLRESVGSPAFGSTLVRGVSFSEKDGTFRRVVFDVSEPS</sequence>
<reference evidence="2 3" key="1">
    <citation type="journal article" date="2020" name="ISME J.">
        <title>Uncovering the hidden diversity of litter-decomposition mechanisms in mushroom-forming fungi.</title>
        <authorList>
            <person name="Floudas D."/>
            <person name="Bentzer J."/>
            <person name="Ahren D."/>
            <person name="Johansson T."/>
            <person name="Persson P."/>
            <person name="Tunlid A."/>
        </authorList>
    </citation>
    <scope>NUCLEOTIDE SEQUENCE [LARGE SCALE GENOMIC DNA]</scope>
    <source>
        <strain evidence="2 3">CBS 406.79</strain>
    </source>
</reference>
<proteinExistence type="predicted"/>
<keyword evidence="1" id="KW-0812">Transmembrane</keyword>